<dbReference type="PROSITE" id="PS00166">
    <property type="entry name" value="ENOYL_COA_HYDRATASE"/>
    <property type="match status" value="1"/>
</dbReference>
<evidence type="ECO:0000256" key="1">
    <source>
        <dbReference type="ARBA" id="ARBA00005254"/>
    </source>
</evidence>
<dbReference type="RefSeq" id="WP_301414834.1">
    <property type="nucleotide sequence ID" value="NZ_CP098023.1"/>
</dbReference>
<evidence type="ECO:0000313" key="3">
    <source>
        <dbReference type="EMBL" id="WKD49048.1"/>
    </source>
</evidence>
<dbReference type="InterPro" id="IPR001753">
    <property type="entry name" value="Enoyl-CoA_hydra/iso"/>
</dbReference>
<dbReference type="CDD" id="cd06558">
    <property type="entry name" value="crotonase-like"/>
    <property type="match status" value="1"/>
</dbReference>
<dbReference type="Pfam" id="PF00378">
    <property type="entry name" value="ECH_1"/>
    <property type="match status" value="1"/>
</dbReference>
<dbReference type="Gene3D" id="3.90.226.10">
    <property type="entry name" value="2-enoyl-CoA Hydratase, Chain A, domain 1"/>
    <property type="match status" value="1"/>
</dbReference>
<sequence>MSNTLIESLQSDGVMYLTMNRPEVHNAFDEHQIDQLTAALQRINKNVHIKTVILGAEGNSFSAGGDLNYMRRMGNNSYKENLTDARRLANLMKTLSTISVPTIARVQGAAFGGGVGLISCCDFAFAASGAKFSLSEVRLGMVPATIAPYIIKAVGQKVASRLFMSGEVIDSDRAWQLGLISHLSDPKSLDLDIQAFTKSLLNNAPIAVKKAKHIVSEITQDSIDDEIIQKTISLIADLRESEEGKEGLNSFLEKRKPKWIS</sequence>
<dbReference type="PANTHER" id="PTHR42964:SF1">
    <property type="entry name" value="POLYKETIDE BIOSYNTHESIS ENOYL-COA HYDRATASE PKSH-RELATED"/>
    <property type="match status" value="1"/>
</dbReference>
<organism evidence="3 4">
    <name type="scientific">Microbulbifer spongiae</name>
    <dbReference type="NCBI Taxonomy" id="2944933"/>
    <lineage>
        <taxon>Bacteria</taxon>
        <taxon>Pseudomonadati</taxon>
        <taxon>Pseudomonadota</taxon>
        <taxon>Gammaproteobacteria</taxon>
        <taxon>Cellvibrionales</taxon>
        <taxon>Microbulbiferaceae</taxon>
        <taxon>Microbulbifer</taxon>
    </lineage>
</organism>
<gene>
    <name evidence="3" type="ORF">M8T91_14255</name>
</gene>
<evidence type="ECO:0000256" key="2">
    <source>
        <dbReference type="RuleBase" id="RU003707"/>
    </source>
</evidence>
<dbReference type="InterPro" id="IPR018376">
    <property type="entry name" value="Enoyl-CoA_hyd/isom_CS"/>
</dbReference>
<reference evidence="3 4" key="1">
    <citation type="submission" date="2022-05" db="EMBL/GenBank/DDBJ databases">
        <title>Microbulbifer sp. nov., isolated from sponge.</title>
        <authorList>
            <person name="Gao L."/>
        </authorList>
    </citation>
    <scope>NUCLEOTIDE SEQUENCE [LARGE SCALE GENOMIC DNA]</scope>
    <source>
        <strain evidence="3 4">MI-G</strain>
    </source>
</reference>
<dbReference type="InterPro" id="IPR014748">
    <property type="entry name" value="Enoyl-CoA_hydra_C"/>
</dbReference>
<dbReference type="Proteomes" id="UP001321520">
    <property type="component" value="Chromosome"/>
</dbReference>
<dbReference type="EMBL" id="CP098023">
    <property type="protein sequence ID" value="WKD49048.1"/>
    <property type="molecule type" value="Genomic_DNA"/>
</dbReference>
<dbReference type="InterPro" id="IPR051683">
    <property type="entry name" value="Enoyl-CoA_Hydratase/Isomerase"/>
</dbReference>
<accession>A0ABY9E7R2</accession>
<dbReference type="InterPro" id="IPR029045">
    <property type="entry name" value="ClpP/crotonase-like_dom_sf"/>
</dbReference>
<name>A0ABY9E7R2_9GAMM</name>
<dbReference type="Gene3D" id="1.10.12.10">
    <property type="entry name" value="Lyase 2-enoyl-coa Hydratase, Chain A, domain 2"/>
    <property type="match status" value="1"/>
</dbReference>
<protein>
    <submittedName>
        <fullName evidence="3">Enoyl-CoA hydratase/isomerase family protein</fullName>
    </submittedName>
</protein>
<keyword evidence="4" id="KW-1185">Reference proteome</keyword>
<evidence type="ECO:0000313" key="4">
    <source>
        <dbReference type="Proteomes" id="UP001321520"/>
    </source>
</evidence>
<comment type="similarity">
    <text evidence="1 2">Belongs to the enoyl-CoA hydratase/isomerase family.</text>
</comment>
<proteinExistence type="inferred from homology"/>
<dbReference type="PANTHER" id="PTHR42964">
    <property type="entry name" value="ENOYL-COA HYDRATASE"/>
    <property type="match status" value="1"/>
</dbReference>
<dbReference type="SUPFAM" id="SSF52096">
    <property type="entry name" value="ClpP/crotonase"/>
    <property type="match status" value="1"/>
</dbReference>